<dbReference type="PIRSF" id="PIRSF015589">
    <property type="entry name" value="PP_kinase"/>
    <property type="match status" value="1"/>
</dbReference>
<feature type="domain" description="Polyphosphate kinase C-terminal" evidence="9">
    <location>
        <begin position="482"/>
        <end position="647"/>
    </location>
</feature>
<dbReference type="Pfam" id="PF13089">
    <property type="entry name" value="PP_kinase_N"/>
    <property type="match status" value="1"/>
</dbReference>
<keyword evidence="5" id="KW-0067">ATP-binding</keyword>
<evidence type="ECO:0000256" key="2">
    <source>
        <dbReference type="ARBA" id="ARBA00022679"/>
    </source>
</evidence>
<dbReference type="OrthoDB" id="9761456at2"/>
<evidence type="ECO:0000313" key="11">
    <source>
        <dbReference type="EMBL" id="TDG69763.1"/>
    </source>
</evidence>
<comment type="caution">
    <text evidence="11">The sequence shown here is derived from an EMBL/GenBank/DDBJ whole genome shotgun (WGS) entry which is preliminary data.</text>
</comment>
<dbReference type="Gene3D" id="3.30.870.10">
    <property type="entry name" value="Endonuclease Chain A"/>
    <property type="match status" value="2"/>
</dbReference>
<evidence type="ECO:0000259" key="7">
    <source>
        <dbReference type="Pfam" id="PF02503"/>
    </source>
</evidence>
<dbReference type="GO" id="GO:0009358">
    <property type="term" value="C:polyphosphate kinase complex"/>
    <property type="evidence" value="ECO:0007669"/>
    <property type="project" value="InterPro"/>
</dbReference>
<dbReference type="GO" id="GO:0006799">
    <property type="term" value="P:polyphosphate biosynthetic process"/>
    <property type="evidence" value="ECO:0007669"/>
    <property type="project" value="InterPro"/>
</dbReference>
<evidence type="ECO:0000256" key="4">
    <source>
        <dbReference type="ARBA" id="ARBA00022777"/>
    </source>
</evidence>
<dbReference type="NCBIfam" id="TIGR03705">
    <property type="entry name" value="poly_P_kin"/>
    <property type="match status" value="1"/>
</dbReference>
<dbReference type="EMBL" id="PUFN01000029">
    <property type="protein sequence ID" value="TDG69763.1"/>
    <property type="molecule type" value="Genomic_DNA"/>
</dbReference>
<sequence length="668" mass="78126">MKDRYYNRDLSWILFDRRVIDQAYDPNVPFLEKLKFLAIASNNLDEFFRVRVHNIHTLVDENKCDKRTGLSGKGVLDREYDFNKRNISEQYKAYDALMKEAAEKDIFHLVKYKDLSDSEKKTVKKFYTKKIVPRLDMQRFSKEYKFRKNLYFLMETPKYTYTCPIPEDLGRLLETGVEGRYILIEDVMRAMFKDLIRKYKISKIMVFRATYDQNKPYDFLDKDMSNEEYLEKMIHYVDTRDLREIMRIEFSDEDEEKGRKYFSKLMKLNKKSVYKIPGPVDLKFLNVFYKQFRDDNKELVYKPFDALNWNTSNNILEYLNHSPILVQYPYDSFNVFIDYLDAAVKDPKTTEICITIYRTEKNSRLLQLLEEAAAKGINVTAVVELRARFDEVHNIEVAKTLKKAGVNVIFGDKVNKVHSKICMVLHADKTGYVQIGTGNYNAITAKGFTDISYFTSNQTYVDDAIKFFNYLKTGQKSHYNLLTASPNGINDMVIANIKKAAQAYLRDGQGEVFMKVNGLTDIEIIDTIYAAAKVGLPFRLIVRGPCSLKLGICGPKENIRVKSIVGQLLEHSRIFKFQFGHDHTEVWISSADMMTRNLERRVEIAVPIIEEKPKQQLIKIVKVFAKDTENSYVLDDEGEYAKHSQDHGTSAQQTWLSRLKWRKYIKTN</sequence>
<comment type="PTM">
    <text evidence="6">An intermediate of this reaction is the autophosphorylated ppk in which a phosphate is covalently linked to a histidine residue through a N-P bond.</text>
</comment>
<keyword evidence="3" id="KW-0547">Nucleotide-binding</keyword>
<protein>
    <recommendedName>
        <fullName evidence="6">Polyphosphate kinase</fullName>
        <ecNumber evidence="6">2.7.4.1</ecNumber>
    </recommendedName>
</protein>
<dbReference type="InterPro" id="IPR003414">
    <property type="entry name" value="PP_kinase"/>
</dbReference>
<proteinExistence type="inferred from homology"/>
<comment type="similarity">
    <text evidence="6">Belongs to the polyphosphate kinase 1 (PPK1) family.</text>
</comment>
<gene>
    <name evidence="11" type="ORF">C5L30_001896</name>
</gene>
<dbReference type="SUPFAM" id="SSF140356">
    <property type="entry name" value="PPK N-terminal domain-like"/>
    <property type="match status" value="1"/>
</dbReference>
<comment type="catalytic activity">
    <reaction evidence="6">
        <text>[phosphate](n) + ATP = [phosphate](n+1) + ADP</text>
        <dbReference type="Rhea" id="RHEA:19573"/>
        <dbReference type="Rhea" id="RHEA-COMP:9859"/>
        <dbReference type="Rhea" id="RHEA-COMP:14280"/>
        <dbReference type="ChEBI" id="CHEBI:16838"/>
        <dbReference type="ChEBI" id="CHEBI:30616"/>
        <dbReference type="ChEBI" id="CHEBI:456216"/>
        <dbReference type="EC" id="2.7.4.1"/>
    </reaction>
</comment>
<evidence type="ECO:0000259" key="10">
    <source>
        <dbReference type="Pfam" id="PF17941"/>
    </source>
</evidence>
<dbReference type="GO" id="GO:0008976">
    <property type="term" value="F:polyphosphate kinase activity"/>
    <property type="evidence" value="ECO:0007669"/>
    <property type="project" value="UniProtKB-EC"/>
</dbReference>
<dbReference type="Pfam" id="PF17941">
    <property type="entry name" value="PP_kinase_C_1"/>
    <property type="match status" value="1"/>
</dbReference>
<evidence type="ECO:0000256" key="6">
    <source>
        <dbReference type="RuleBase" id="RU003800"/>
    </source>
</evidence>
<dbReference type="Gene3D" id="1.20.58.310">
    <property type="entry name" value="Polyphosphate kinase N-terminal domain"/>
    <property type="match status" value="1"/>
</dbReference>
<dbReference type="RefSeq" id="WP_010018921.1">
    <property type="nucleotide sequence ID" value="NZ_PUFN01000029.1"/>
</dbReference>
<dbReference type="STRING" id="1612.ABB44_04700"/>
<feature type="domain" description="Polyphosphate kinase N-terminal" evidence="8">
    <location>
        <begin position="5"/>
        <end position="107"/>
    </location>
</feature>
<evidence type="ECO:0000256" key="5">
    <source>
        <dbReference type="ARBA" id="ARBA00022840"/>
    </source>
</evidence>
<evidence type="ECO:0000259" key="9">
    <source>
        <dbReference type="Pfam" id="PF13090"/>
    </source>
</evidence>
<keyword evidence="2 6" id="KW-0808">Transferase</keyword>
<dbReference type="InterPro" id="IPR025198">
    <property type="entry name" value="PPK_N_dom"/>
</dbReference>
<dbReference type="InterPro" id="IPR041108">
    <property type="entry name" value="PP_kinase_C_1"/>
</dbReference>
<dbReference type="InterPro" id="IPR025200">
    <property type="entry name" value="PPK_C_dom2"/>
</dbReference>
<keyword evidence="4" id="KW-0418">Kinase</keyword>
<comment type="function">
    <text evidence="6">Catalyzes the reversible transfer of the terminal phosphate of ATP to form a long-chain polyphosphate (polyP).</text>
</comment>
<dbReference type="Gene3D" id="3.30.1840.10">
    <property type="entry name" value="Polyphosphate kinase middle domain"/>
    <property type="match status" value="1"/>
</dbReference>
<dbReference type="InterPro" id="IPR024953">
    <property type="entry name" value="PP_kinase_middle"/>
</dbReference>
<evidence type="ECO:0000256" key="1">
    <source>
        <dbReference type="ARBA" id="ARBA00022553"/>
    </source>
</evidence>
<dbReference type="InterPro" id="IPR036830">
    <property type="entry name" value="PP_kinase_middle_dom_sf"/>
</dbReference>
<dbReference type="GO" id="GO:0005524">
    <property type="term" value="F:ATP binding"/>
    <property type="evidence" value="ECO:0007669"/>
    <property type="project" value="UniProtKB-KW"/>
</dbReference>
<organism evidence="11 12">
    <name type="scientific">Companilactobacillus farciminis</name>
    <dbReference type="NCBI Taxonomy" id="1612"/>
    <lineage>
        <taxon>Bacteria</taxon>
        <taxon>Bacillati</taxon>
        <taxon>Bacillota</taxon>
        <taxon>Bacilli</taxon>
        <taxon>Lactobacillales</taxon>
        <taxon>Lactobacillaceae</taxon>
        <taxon>Companilactobacillus</taxon>
    </lineage>
</organism>
<dbReference type="SUPFAM" id="SSF143724">
    <property type="entry name" value="PHP14-like"/>
    <property type="match status" value="1"/>
</dbReference>
<feature type="domain" description="Polyphosphate kinase C-terminal" evidence="10">
    <location>
        <begin position="315"/>
        <end position="475"/>
    </location>
</feature>
<keyword evidence="12" id="KW-1185">Reference proteome</keyword>
<dbReference type="Proteomes" id="UP000295257">
    <property type="component" value="Unassembled WGS sequence"/>
</dbReference>
<dbReference type="PANTHER" id="PTHR30218">
    <property type="entry name" value="POLYPHOSPHATE KINASE"/>
    <property type="match status" value="1"/>
</dbReference>
<name>A0A4R5NBA4_9LACO</name>
<dbReference type="InterPro" id="IPR036832">
    <property type="entry name" value="PPK_N_dom_sf"/>
</dbReference>
<accession>A0A4R5NBA4</accession>
<evidence type="ECO:0000259" key="8">
    <source>
        <dbReference type="Pfam" id="PF13089"/>
    </source>
</evidence>
<dbReference type="Pfam" id="PF02503">
    <property type="entry name" value="PP_kinase"/>
    <property type="match status" value="1"/>
</dbReference>
<reference evidence="11 12" key="1">
    <citation type="journal article" date="2019" name="Appl. Microbiol. Biotechnol.">
        <title>Uncovering carbohydrate metabolism through a genotype-phenotype association study of 56 lactic acid bacteria genomes.</title>
        <authorList>
            <person name="Buron-Moles G."/>
            <person name="Chailyan A."/>
            <person name="Dolejs I."/>
            <person name="Forster J."/>
            <person name="Miks M.H."/>
        </authorList>
    </citation>
    <scope>NUCLEOTIDE SEQUENCE [LARGE SCALE GENOMIC DNA]</scope>
    <source>
        <strain evidence="11 12">ATCC 29644</strain>
    </source>
</reference>
<feature type="domain" description="Polyphosphate kinase middle" evidence="7">
    <location>
        <begin position="119"/>
        <end position="286"/>
    </location>
</feature>
<evidence type="ECO:0000256" key="3">
    <source>
        <dbReference type="ARBA" id="ARBA00022741"/>
    </source>
</evidence>
<dbReference type="SUPFAM" id="SSF56024">
    <property type="entry name" value="Phospholipase D/nuclease"/>
    <property type="match status" value="2"/>
</dbReference>
<dbReference type="AlphaFoldDB" id="A0A4R5NBA4"/>
<evidence type="ECO:0000313" key="12">
    <source>
        <dbReference type="Proteomes" id="UP000295257"/>
    </source>
</evidence>
<dbReference type="EC" id="2.7.4.1" evidence="6"/>
<dbReference type="PANTHER" id="PTHR30218:SF0">
    <property type="entry name" value="POLYPHOSPHATE KINASE"/>
    <property type="match status" value="1"/>
</dbReference>
<keyword evidence="1 6" id="KW-0597">Phosphoprotein</keyword>
<dbReference type="Pfam" id="PF13090">
    <property type="entry name" value="PP_kinase_C"/>
    <property type="match status" value="1"/>
</dbReference>